<dbReference type="SUPFAM" id="SSF53901">
    <property type="entry name" value="Thiolase-like"/>
    <property type="match status" value="1"/>
</dbReference>
<evidence type="ECO:0000259" key="9">
    <source>
        <dbReference type="PROSITE" id="PS52019"/>
    </source>
</evidence>
<dbReference type="Proteomes" id="UP000541154">
    <property type="component" value="Unassembled WGS sequence"/>
</dbReference>
<feature type="domain" description="Carrier" evidence="7">
    <location>
        <begin position="2313"/>
        <end position="2388"/>
    </location>
</feature>
<feature type="domain" description="Ketosynthase family 3 (KS3)" evidence="8">
    <location>
        <begin position="21"/>
        <end position="449"/>
    </location>
</feature>
<dbReference type="CDD" id="cd05195">
    <property type="entry name" value="enoyl_red"/>
    <property type="match status" value="1"/>
</dbReference>
<dbReference type="SMART" id="SM00826">
    <property type="entry name" value="PKS_DH"/>
    <property type="match status" value="1"/>
</dbReference>
<dbReference type="InterPro" id="IPR011032">
    <property type="entry name" value="GroES-like_sf"/>
</dbReference>
<dbReference type="InterPro" id="IPR013154">
    <property type="entry name" value="ADH-like_N"/>
</dbReference>
<dbReference type="PROSITE" id="PS50075">
    <property type="entry name" value="CARRIER"/>
    <property type="match status" value="1"/>
</dbReference>
<evidence type="ECO:0000313" key="10">
    <source>
        <dbReference type="EMBL" id="KAF5860527.1"/>
    </source>
</evidence>
<gene>
    <name evidence="10" type="ORF">ETB97_001427</name>
</gene>
<dbReference type="InterPro" id="IPR057326">
    <property type="entry name" value="KR_dom"/>
</dbReference>
<dbReference type="SMART" id="SM00823">
    <property type="entry name" value="PKS_PP"/>
    <property type="match status" value="1"/>
</dbReference>
<dbReference type="InterPro" id="IPR020843">
    <property type="entry name" value="ER"/>
</dbReference>
<feature type="active site" description="Proton acceptor; for dehydratase activity" evidence="6">
    <location>
        <position position="977"/>
    </location>
</feature>
<dbReference type="SMART" id="SM00827">
    <property type="entry name" value="PKS_AT"/>
    <property type="match status" value="1"/>
</dbReference>
<dbReference type="SUPFAM" id="SSF52151">
    <property type="entry name" value="FabD/lysophospholipase-like"/>
    <property type="match status" value="1"/>
</dbReference>
<evidence type="ECO:0000256" key="2">
    <source>
        <dbReference type="ARBA" id="ARBA00022553"/>
    </source>
</evidence>
<dbReference type="SUPFAM" id="SSF53335">
    <property type="entry name" value="S-adenosyl-L-methionine-dependent methyltransferases"/>
    <property type="match status" value="1"/>
</dbReference>
<dbReference type="InterPro" id="IPR049552">
    <property type="entry name" value="PKS_DH_N"/>
</dbReference>
<evidence type="ECO:0000313" key="11">
    <source>
        <dbReference type="Proteomes" id="UP000541154"/>
    </source>
</evidence>
<dbReference type="Pfam" id="PF14765">
    <property type="entry name" value="PS-DH"/>
    <property type="match status" value="1"/>
</dbReference>
<dbReference type="GO" id="GO:0004312">
    <property type="term" value="F:fatty acid synthase activity"/>
    <property type="evidence" value="ECO:0007669"/>
    <property type="project" value="TreeGrafter"/>
</dbReference>
<keyword evidence="5" id="KW-0012">Acyltransferase</keyword>
<feature type="region of interest" description="N-terminal hotdog fold" evidence="6">
    <location>
        <begin position="945"/>
        <end position="1082"/>
    </location>
</feature>
<dbReference type="InterPro" id="IPR020806">
    <property type="entry name" value="PKS_PP-bd"/>
</dbReference>
<evidence type="ECO:0000256" key="4">
    <source>
        <dbReference type="ARBA" id="ARBA00023268"/>
    </source>
</evidence>
<keyword evidence="4" id="KW-0511">Multifunctional enzyme</keyword>
<evidence type="ECO:0000256" key="3">
    <source>
        <dbReference type="ARBA" id="ARBA00022679"/>
    </source>
</evidence>
<dbReference type="FunFam" id="3.40.50.720:FF:000209">
    <property type="entry name" value="Polyketide synthase Pks12"/>
    <property type="match status" value="1"/>
</dbReference>
<dbReference type="Pfam" id="PF00698">
    <property type="entry name" value="Acyl_transf_1"/>
    <property type="match status" value="1"/>
</dbReference>
<dbReference type="InterPro" id="IPR020841">
    <property type="entry name" value="PKS_Beta-ketoAc_synthase_dom"/>
</dbReference>
<dbReference type="SUPFAM" id="SSF50129">
    <property type="entry name" value="GroES-like"/>
    <property type="match status" value="1"/>
</dbReference>
<dbReference type="SUPFAM" id="SSF47336">
    <property type="entry name" value="ACP-like"/>
    <property type="match status" value="1"/>
</dbReference>
<dbReference type="InterPro" id="IPR056501">
    <property type="entry name" value="NAD-bd_HRPKS_sdrA"/>
</dbReference>
<dbReference type="Gene3D" id="3.40.47.10">
    <property type="match status" value="1"/>
</dbReference>
<dbReference type="Pfam" id="PF16197">
    <property type="entry name" value="KAsynt_C_assoc"/>
    <property type="match status" value="1"/>
</dbReference>
<dbReference type="GO" id="GO:0006633">
    <property type="term" value="P:fatty acid biosynthetic process"/>
    <property type="evidence" value="ECO:0007669"/>
    <property type="project" value="InterPro"/>
</dbReference>
<dbReference type="InterPro" id="IPR013968">
    <property type="entry name" value="PKS_KR"/>
</dbReference>
<dbReference type="SUPFAM" id="SSF51735">
    <property type="entry name" value="NAD(P)-binding Rossmann-fold domains"/>
    <property type="match status" value="2"/>
</dbReference>
<dbReference type="SMART" id="SM00822">
    <property type="entry name" value="PKS_KR"/>
    <property type="match status" value="1"/>
</dbReference>
<proteinExistence type="predicted"/>
<dbReference type="InterPro" id="IPR042104">
    <property type="entry name" value="PKS_dehydratase_sf"/>
</dbReference>
<dbReference type="InterPro" id="IPR018201">
    <property type="entry name" value="Ketoacyl_synth_AS"/>
</dbReference>
<dbReference type="InterPro" id="IPR036736">
    <property type="entry name" value="ACP-like_sf"/>
</dbReference>
<dbReference type="Gene3D" id="3.40.50.150">
    <property type="entry name" value="Vaccinia Virus protein VP39"/>
    <property type="match status" value="1"/>
</dbReference>
<dbReference type="Pfam" id="PF02801">
    <property type="entry name" value="Ketoacyl-synt_C"/>
    <property type="match status" value="1"/>
</dbReference>
<keyword evidence="3" id="KW-0808">Transferase</keyword>
<dbReference type="GO" id="GO:0031177">
    <property type="term" value="F:phosphopantetheine binding"/>
    <property type="evidence" value="ECO:0007669"/>
    <property type="project" value="InterPro"/>
</dbReference>
<dbReference type="InterPro" id="IPR032821">
    <property type="entry name" value="PKS_assoc"/>
</dbReference>
<protein>
    <recommendedName>
        <fullName evidence="12">Polyketide synthase</fullName>
    </recommendedName>
</protein>
<dbReference type="GO" id="GO:0004315">
    <property type="term" value="F:3-oxoacyl-[acyl-carrier-protein] synthase activity"/>
    <property type="evidence" value="ECO:0007669"/>
    <property type="project" value="InterPro"/>
</dbReference>
<dbReference type="InterPro" id="IPR014031">
    <property type="entry name" value="Ketoacyl_synth_C"/>
</dbReference>
<reference evidence="10 11" key="1">
    <citation type="submission" date="2019-04" db="EMBL/GenBank/DDBJ databases">
        <title>Aspergillus burnettii sp. nov., novel species from soil in southeast Queensland.</title>
        <authorList>
            <person name="Gilchrist C.L.M."/>
            <person name="Pitt J.I."/>
            <person name="Lange L."/>
            <person name="Lacey H.J."/>
            <person name="Vuong D."/>
            <person name="Midgley D.J."/>
            <person name="Greenfield P."/>
            <person name="Bradbury M."/>
            <person name="Lacey E."/>
            <person name="Busk P.K."/>
            <person name="Pilgaard B."/>
            <person name="Chooi Y.H."/>
            <person name="Piggott A.M."/>
        </authorList>
    </citation>
    <scope>NUCLEOTIDE SEQUENCE [LARGE SCALE GENOMIC DNA]</scope>
    <source>
        <strain evidence="10 11">FRR 5400</strain>
    </source>
</reference>
<dbReference type="InterPro" id="IPR020807">
    <property type="entry name" value="PKS_DH"/>
</dbReference>
<accession>A0A8H6A2T6</accession>
<dbReference type="InterPro" id="IPR036291">
    <property type="entry name" value="NAD(P)-bd_dom_sf"/>
</dbReference>
<dbReference type="Pfam" id="PF23114">
    <property type="entry name" value="NAD-bd_HRPKS_sdrA"/>
    <property type="match status" value="1"/>
</dbReference>
<dbReference type="GO" id="GO:0016491">
    <property type="term" value="F:oxidoreductase activity"/>
    <property type="evidence" value="ECO:0007669"/>
    <property type="project" value="InterPro"/>
</dbReference>
<organism evidence="10 11">
    <name type="scientific">Petromyces alliaceus</name>
    <name type="common">Aspergillus alliaceus</name>
    <dbReference type="NCBI Taxonomy" id="209559"/>
    <lineage>
        <taxon>Eukaryota</taxon>
        <taxon>Fungi</taxon>
        <taxon>Dikarya</taxon>
        <taxon>Ascomycota</taxon>
        <taxon>Pezizomycotina</taxon>
        <taxon>Eurotiomycetes</taxon>
        <taxon>Eurotiomycetidae</taxon>
        <taxon>Eurotiales</taxon>
        <taxon>Aspergillaceae</taxon>
        <taxon>Aspergillus</taxon>
        <taxon>Aspergillus subgen. Circumdati</taxon>
    </lineage>
</organism>
<dbReference type="PROSITE" id="PS52004">
    <property type="entry name" value="KS3_2"/>
    <property type="match status" value="1"/>
</dbReference>
<dbReference type="InterPro" id="IPR014030">
    <property type="entry name" value="Ketoacyl_synth_N"/>
</dbReference>
<dbReference type="Gene3D" id="3.30.70.3290">
    <property type="match status" value="1"/>
</dbReference>
<feature type="active site" description="Proton donor; for dehydratase activity" evidence="6">
    <location>
        <position position="1159"/>
    </location>
</feature>
<dbReference type="GO" id="GO:0044550">
    <property type="term" value="P:secondary metabolite biosynthetic process"/>
    <property type="evidence" value="ECO:0007669"/>
    <property type="project" value="UniProtKB-ARBA"/>
</dbReference>
<dbReference type="EMBL" id="SPNV01000127">
    <property type="protein sequence ID" value="KAF5860527.1"/>
    <property type="molecule type" value="Genomic_DNA"/>
</dbReference>
<dbReference type="PROSITE" id="PS00606">
    <property type="entry name" value="KS3_1"/>
    <property type="match status" value="1"/>
</dbReference>
<dbReference type="Pfam" id="PF00109">
    <property type="entry name" value="ketoacyl-synt"/>
    <property type="match status" value="1"/>
</dbReference>
<dbReference type="InterPro" id="IPR014043">
    <property type="entry name" value="Acyl_transferase_dom"/>
</dbReference>
<dbReference type="SMART" id="SM00825">
    <property type="entry name" value="PKS_KS"/>
    <property type="match status" value="1"/>
</dbReference>
<sequence>MAMTPETSDSSISVESIRLIQEPIAVVSMACRLPGHNDSPQKLWEFLMQGGVADTKVPTTRFKLEAFYDRSDRPRTLRSPGAMFMESVDPARFDAPFFSISAQEATAMDPQQRILLEVIYEALENAGLTLESLAGQRYGCFVGGHTGDYWDVFARDPDSRPVNAGIGGSGTMLSNRVSHYLGITGPSMSLDTACSSSLVALDMACKSLHSRESNGAVVAATNLVLHPEYGCDAGPIRNTHSPTGRCHTFDAKADGYIKAEGVNAVILKRLDDAIRDGDPIRAVIRGTANNHSGRTPGIASPSAEAQAAAVRTAYENANITDLSHTSYVECHGTGTLAGDPVEVTGVSSVFASSRAYDRPLQIGSIKSNIGHSETAAGLSGLMKAIMILETGFIPGNPTFETPNPNIDFSGLKVKVSKSVAPFPEDVPFRRVGVNNFGFGGSNSHAILEEPRVVQFDYCPTHKTSYISPGQDYLVEEPSKQPYILCFSANSEDSLKRYIQKIAQHCASPNVHLNVQDVAYTLGVRRSKHFYRGYLITDSLKHLDPTTVVYGKKSVNTMNVGFVFTGQGAQWPQMGLELLTSFPVARSCVEKLDAVLQRLSNRPIWSLYDELTRQCSPDHMRNPELSQPLVTALQISIIEVFRSWGISPTSVVGHSSGEIAAAYAAGYLTDTEAIIIAYHRGMASQNGRVSNATPLGMLAVGLGAEQVMPYIAELEGVEIACYNSPASVTLSGLLPVLEKVKAKFTQDGVFARMLQVDLAYHSAYMEPIGEVYETLLNRDLPSNAQRLPAPGDATMFSSVTGSKQERPPDLDYWKKNMTSPVRFVDAARSMLCEKSSVALLVEIGPHGALKGPIAQIQNTLDGAASRVPYLSALNRGSESIHNILAVAGQLFLADAPINLQRVIGDANGTRPMVIVDLPNYCWDHSTPYWFETQTSKDWRFRPFIHHDLLGSKVLGTSWLHPTFKKTMDLSHLPWLRDHRIGTDVIFPASGYIAMAIEAMYQTGCMREPSRPFPLPNELSYQLRNLRFDAALVLEEDVQCEIYLTMNPLPGGSGNWSEFSVSSTRVGATTRHATGLIRLQEPIVDPADEADIAPLQHASPGHLWTKACAELGYHYGPAFHLLEKVESRAGRRKARSLITLADPPSAHDPQSLYPVHPAALDGVFRATIPAATAGDRSRMSETLIPAMVDDLIINPTRRPTTGIAVASSYYSGRGRKDTDKSYLGRTSVYDPTSGALLIRMTGLSSHKIDLGVDPMARHTLAHDVLKPDISTLNEEAIKQLGKVHKSMTALLLNLAVHKKPSLKVLEIDLGAGELASLWLESLEIADGFQNQYRYMAWDAASLSEVESKYREKGNTSFHLVDAKCSRLGVEKQEQFDLIIVKAVSPLPKTSSSAVQAVKDLLSPDGYILAIDYTEACHMTCGGCALIDEIQNTEFARVLPIPSERSAAFLCTPLVVPDCAPQSENQLHVVYMREENVLPPITKQALSQAGWHITEHGCPTLNVPAGGLTVIIDEFYSPLLTHITEAQWLCLRHLITSGCKLLWVTRGGHISASEPGSALAAGLFRSIRSEDPAAALMTLDIQSHEGPEALACLPVVLHQLQMRQAGLVTDNEYVEQDGILHIHRVVPYSPLNHDVQSWRDQYIQTTLSTDGPITRLVAEDIGTLDGLRFVQVQDDPLPDNHVEIEIQAAGLNFKDVAVTMGIVPENEHLLGLEGSGIIRRVGPNISDKTLVGTSVVFMEKGAFANRIQVPLDFTHPIPNTMSFTEAATIPVAFCTAFYSLFDMADLQRGQSVLIHSASGGVGIACIQLAQYVGAEVYVTVGSEAKRRFLHERYKIPYKRMFSSRCSKFATEIMKATDGKGIDVIVNSITGDLLDATWRVCAAGGILVELGKRDMVERNSLAMEPFDRGCSFRAVDLSHPKLLRKLPRYVNAIQIEVSSTHPSTSLLRRVFSLAVEHHIRPIDPITTFSITQATEAFSYMRSGKHIGKVVIHGMATTEKLTASVRPLREDIKFNAGSAYLIVGGLKGLCGSLALHLAQRGARHLVVMSRGGCADPRSQGVISNCQSLGCHVHVCRGDVSRILDVRQAFMRAPAPIKGIVQGVMLLRDRPYELMTIDEFHESIGGKVHGTWNLHNVSVEKDLQLDFFLLLSSISSVVGSPGQANYAAANSFLDSFAGYRRSLGLAAQTINLGVVEDVGVVAESDDLSRRLEGSKELVGIPERVLHRMVDYSLRQQFLQYTRQQNSGQSEFPTRLITGLAVPQDPTLSGLRFDPRFRGLFTGSPNSNANAGKGGDELSAALQSFHASIRFGAAADELHELCLSILATRLARMLRYSAEQHIEPGQPLSVYGLDSLSMVELRNWIKAQMGAEVTTFDVLNANSLIMLAQRVVNKLRRE</sequence>
<feature type="domain" description="PKS/mFAS DH" evidence="9">
    <location>
        <begin position="945"/>
        <end position="1252"/>
    </location>
</feature>
<dbReference type="SMART" id="SM00829">
    <property type="entry name" value="PKS_ER"/>
    <property type="match status" value="1"/>
</dbReference>
<evidence type="ECO:0000256" key="6">
    <source>
        <dbReference type="PROSITE-ProRule" id="PRU01363"/>
    </source>
</evidence>
<evidence type="ECO:0000259" key="8">
    <source>
        <dbReference type="PROSITE" id="PS52004"/>
    </source>
</evidence>
<dbReference type="Pfam" id="PF13602">
    <property type="entry name" value="ADH_zinc_N_2"/>
    <property type="match status" value="1"/>
</dbReference>
<dbReference type="CDD" id="cd00833">
    <property type="entry name" value="PKS"/>
    <property type="match status" value="1"/>
</dbReference>
<dbReference type="Gene3D" id="3.40.50.720">
    <property type="entry name" value="NAD(P)-binding Rossmann-like Domain"/>
    <property type="match status" value="2"/>
</dbReference>
<dbReference type="Gene3D" id="3.40.366.10">
    <property type="entry name" value="Malonyl-Coenzyme A Acyl Carrier Protein, domain 2"/>
    <property type="match status" value="1"/>
</dbReference>
<evidence type="ECO:0000259" key="7">
    <source>
        <dbReference type="PROSITE" id="PS50075"/>
    </source>
</evidence>
<keyword evidence="11" id="KW-1185">Reference proteome</keyword>
<feature type="region of interest" description="C-terminal hotdog fold" evidence="6">
    <location>
        <begin position="1093"/>
        <end position="1252"/>
    </location>
</feature>
<dbReference type="Pfam" id="PF23297">
    <property type="entry name" value="ACP_SdgA_C"/>
    <property type="match status" value="1"/>
</dbReference>
<dbReference type="InterPro" id="IPR009081">
    <property type="entry name" value="PP-bd_ACP"/>
</dbReference>
<dbReference type="GO" id="GO:1901336">
    <property type="term" value="P:lactone biosynthetic process"/>
    <property type="evidence" value="ECO:0007669"/>
    <property type="project" value="UniProtKB-ARBA"/>
</dbReference>
<dbReference type="Pfam" id="PF08240">
    <property type="entry name" value="ADH_N"/>
    <property type="match status" value="1"/>
</dbReference>
<evidence type="ECO:0008006" key="12">
    <source>
        <dbReference type="Google" id="ProtNLM"/>
    </source>
</evidence>
<dbReference type="PROSITE" id="PS52019">
    <property type="entry name" value="PKS_MFAS_DH"/>
    <property type="match status" value="1"/>
</dbReference>
<dbReference type="InterPro" id="IPR016036">
    <property type="entry name" value="Malonyl_transacylase_ACP-bd"/>
</dbReference>
<dbReference type="InterPro" id="IPR001227">
    <property type="entry name" value="Ac_transferase_dom_sf"/>
</dbReference>
<dbReference type="Pfam" id="PF21089">
    <property type="entry name" value="PKS_DH_N"/>
    <property type="match status" value="1"/>
</dbReference>
<dbReference type="Gene3D" id="3.90.180.10">
    <property type="entry name" value="Medium-chain alcohol dehydrogenases, catalytic domain"/>
    <property type="match status" value="1"/>
</dbReference>
<dbReference type="SUPFAM" id="SSF55048">
    <property type="entry name" value="Probable ACP-binding domain of malonyl-CoA ACP transacylase"/>
    <property type="match status" value="1"/>
</dbReference>
<evidence type="ECO:0000256" key="5">
    <source>
        <dbReference type="ARBA" id="ARBA00023315"/>
    </source>
</evidence>
<dbReference type="InterPro" id="IPR029063">
    <property type="entry name" value="SAM-dependent_MTases_sf"/>
</dbReference>
<dbReference type="Gene3D" id="3.10.129.110">
    <property type="entry name" value="Polyketide synthase dehydratase"/>
    <property type="match status" value="1"/>
</dbReference>
<dbReference type="InterPro" id="IPR050091">
    <property type="entry name" value="PKS_NRPS_Biosynth_Enz"/>
</dbReference>
<dbReference type="Gene3D" id="1.10.1200.10">
    <property type="entry name" value="ACP-like"/>
    <property type="match status" value="1"/>
</dbReference>
<dbReference type="InterPro" id="IPR016035">
    <property type="entry name" value="Acyl_Trfase/lysoPLipase"/>
</dbReference>
<dbReference type="InterPro" id="IPR049551">
    <property type="entry name" value="PKS_DH_C"/>
</dbReference>
<dbReference type="PANTHER" id="PTHR43775">
    <property type="entry name" value="FATTY ACID SYNTHASE"/>
    <property type="match status" value="1"/>
</dbReference>
<keyword evidence="2" id="KW-0597">Phosphoprotein</keyword>
<name>A0A8H6A2T6_PETAA</name>
<comment type="caution">
    <text evidence="10">The sequence shown here is derived from an EMBL/GenBank/DDBJ whole genome shotgun (WGS) entry which is preliminary data.</text>
</comment>
<dbReference type="Pfam" id="PF08659">
    <property type="entry name" value="KR"/>
    <property type="match status" value="1"/>
</dbReference>
<keyword evidence="1" id="KW-0596">Phosphopantetheine</keyword>
<dbReference type="InterPro" id="IPR049900">
    <property type="entry name" value="PKS_mFAS_DH"/>
</dbReference>
<dbReference type="InterPro" id="IPR016039">
    <property type="entry name" value="Thiolase-like"/>
</dbReference>
<evidence type="ECO:0000256" key="1">
    <source>
        <dbReference type="ARBA" id="ARBA00022450"/>
    </source>
</evidence>
<dbReference type="PANTHER" id="PTHR43775:SF18">
    <property type="entry name" value="ENZYME, PUTATIVE (JCVI)-RELATED"/>
    <property type="match status" value="1"/>
</dbReference>